<feature type="transmembrane region" description="Helical" evidence="1">
    <location>
        <begin position="12"/>
        <end position="33"/>
    </location>
</feature>
<evidence type="ECO:0000256" key="1">
    <source>
        <dbReference type="SAM" id="Phobius"/>
    </source>
</evidence>
<gene>
    <name evidence="2" type="ORF">GCWU000342_01447</name>
</gene>
<feature type="transmembrane region" description="Helical" evidence="1">
    <location>
        <begin position="53"/>
        <end position="74"/>
    </location>
</feature>
<keyword evidence="1" id="KW-1133">Transmembrane helix</keyword>
<comment type="caution">
    <text evidence="2">The sequence shown here is derived from an EMBL/GenBank/DDBJ whole genome shotgun (WGS) entry which is preliminary data.</text>
</comment>
<organism evidence="2 3">
    <name type="scientific">Shuttleworthella satelles DSM 14600</name>
    <dbReference type="NCBI Taxonomy" id="626523"/>
    <lineage>
        <taxon>Bacteria</taxon>
        <taxon>Bacillati</taxon>
        <taxon>Bacillota</taxon>
        <taxon>Clostridia</taxon>
        <taxon>Lachnospirales</taxon>
        <taxon>Lachnospiraceae</taxon>
        <taxon>Shuttleworthella</taxon>
    </lineage>
</organism>
<evidence type="ECO:0000313" key="3">
    <source>
        <dbReference type="Proteomes" id="UP000003494"/>
    </source>
</evidence>
<dbReference type="HOGENOM" id="CLU_1739285_0_0_9"/>
<dbReference type="RefSeq" id="WP_006906448.1">
    <property type="nucleotide sequence ID" value="NZ_GG665866.1"/>
</dbReference>
<evidence type="ECO:0008006" key="4">
    <source>
        <dbReference type="Google" id="ProtNLM"/>
    </source>
</evidence>
<feature type="transmembrane region" description="Helical" evidence="1">
    <location>
        <begin position="126"/>
        <end position="147"/>
    </location>
</feature>
<dbReference type="AlphaFoldDB" id="C4GAA2"/>
<name>C4GAA2_9FIRM</name>
<dbReference type="Proteomes" id="UP000003494">
    <property type="component" value="Unassembled WGS sequence"/>
</dbReference>
<proteinExistence type="predicted"/>
<feature type="transmembrane region" description="Helical" evidence="1">
    <location>
        <begin position="94"/>
        <end position="114"/>
    </location>
</feature>
<accession>C4GAA2</accession>
<protein>
    <recommendedName>
        <fullName evidence="4">DUF1648 domain-containing protein</fullName>
    </recommendedName>
</protein>
<keyword evidence="1" id="KW-0812">Transmembrane</keyword>
<evidence type="ECO:0000313" key="2">
    <source>
        <dbReference type="EMBL" id="EEP28635.1"/>
    </source>
</evidence>
<sequence length="150" mass="16830">MKWSLAKVLNLVNFICLLGATMELAIRYGGLPAQIISRYSLDGSLGEPGKKSTLLVLALMMWALTLFLFLADLFPRLFRMQQGLSSEETDVGRIVGQTLSGIKLAVTLLLWWMLHRALGQQPLGRAYLFLFLLAITLPLVLMLVRILRIK</sequence>
<reference evidence="2" key="1">
    <citation type="submission" date="2009-04" db="EMBL/GenBank/DDBJ databases">
        <authorList>
            <person name="Weinstock G."/>
            <person name="Sodergren E."/>
            <person name="Clifton S."/>
            <person name="Fulton L."/>
            <person name="Fulton B."/>
            <person name="Courtney L."/>
            <person name="Fronick C."/>
            <person name="Harrison M."/>
            <person name="Strong C."/>
            <person name="Farmer C."/>
            <person name="Delahaunty K."/>
            <person name="Markovic C."/>
            <person name="Hall O."/>
            <person name="Minx P."/>
            <person name="Tomlinson C."/>
            <person name="Mitreva M."/>
            <person name="Nelson J."/>
            <person name="Hou S."/>
            <person name="Wollam A."/>
            <person name="Pepin K.H."/>
            <person name="Johnson M."/>
            <person name="Bhonagiri V."/>
            <person name="Nash W.E."/>
            <person name="Warren W."/>
            <person name="Chinwalla A."/>
            <person name="Mardis E.R."/>
            <person name="Wilson R.K."/>
        </authorList>
    </citation>
    <scope>NUCLEOTIDE SEQUENCE [LARGE SCALE GENOMIC DNA]</scope>
    <source>
        <strain evidence="2">DSM 14600</strain>
    </source>
</reference>
<keyword evidence="3" id="KW-1185">Reference proteome</keyword>
<dbReference type="STRING" id="626523.GCWU000342_01447"/>
<keyword evidence="1" id="KW-0472">Membrane</keyword>
<dbReference type="EMBL" id="ACIP02000002">
    <property type="protein sequence ID" value="EEP28635.1"/>
    <property type="molecule type" value="Genomic_DNA"/>
</dbReference>